<feature type="region of interest" description="Disordered" evidence="1">
    <location>
        <begin position="606"/>
        <end position="628"/>
    </location>
</feature>
<accession>A0ABR2GUS7</accession>
<organism evidence="2 3">
    <name type="scientific">Tritrichomonas musculus</name>
    <dbReference type="NCBI Taxonomy" id="1915356"/>
    <lineage>
        <taxon>Eukaryota</taxon>
        <taxon>Metamonada</taxon>
        <taxon>Parabasalia</taxon>
        <taxon>Tritrichomonadida</taxon>
        <taxon>Tritrichomonadidae</taxon>
        <taxon>Tritrichomonas</taxon>
    </lineage>
</organism>
<gene>
    <name evidence="2" type="ORF">M9Y10_036219</name>
</gene>
<sequence>MFDDRLDKARNALKKKREQKAKFINNSMDNLRITKSEQNPIITDLYDLYDDVQKRISFLTDLVEKYDVLLNGILGEIENSPIKIISKICKIFLHRNLNADTQKYDDVYTMCLEIFDSSKEAFDALRKYSPILPSQNEIEEYHKNFFTDFNQDLLDINKIPQIITNYKNENAITNQNKIYASLAVDALFFKPDVQVNVDGTTSGFLENPKLDKKQINSFRRNIETFSIFIQKNWKNIIRTGFVYQVNPFQMNNKSIALHVIPHTNGKANSKIIETLYQIKNILRRYRIQIVCFSFDGDNTFKILNRNFFQSYINRLIKYRIVPYGRILSLRISPDFLHIIKRLRYRLLTHKIHMNFSKNSTFIDINNIKQILKNIPSIVFDDTQITKMHDNLPLTLFSLNNFIELFEKKRYDSSAFWFPISLSITAYSKKDIGFLNRNFLFETALWFLTFYKEKLDKFKSRVENKEILLNERKYNDSIDVLPYTEDLLIEFCNTLFSVLTIINKYENVDIDRTMTGPLEHCFGRSRSRSKNMHTLMKFISVLQEMNQEILLKKCDDLEKIKGRSLGFGVIVEDKDDGELLFQSTPQQIALQFLDFIDIDNLYQNSEEDDTEYGENCEENSEEEDENTEEIWNEDAEDYECKDDYDTMNNNSEDCNYNSFDELFNFVEQLQIFADEKPPKHYTVNKITLGTHQTKTIRQRICFSISKNKTSFMNFLKSEMPNQKFTNSFFLRFNRKLSKYPKFLNIKIKNPKKKEIIEHINTHYTKFSKYYSDALKTDED</sequence>
<proteinExistence type="predicted"/>
<comment type="caution">
    <text evidence="2">The sequence shown here is derived from an EMBL/GenBank/DDBJ whole genome shotgun (WGS) entry which is preliminary data.</text>
</comment>
<keyword evidence="3" id="KW-1185">Reference proteome</keyword>
<evidence type="ECO:0000313" key="3">
    <source>
        <dbReference type="Proteomes" id="UP001470230"/>
    </source>
</evidence>
<reference evidence="2 3" key="1">
    <citation type="submission" date="2024-04" db="EMBL/GenBank/DDBJ databases">
        <title>Tritrichomonas musculus Genome.</title>
        <authorList>
            <person name="Alves-Ferreira E."/>
            <person name="Grigg M."/>
            <person name="Lorenzi H."/>
            <person name="Galac M."/>
        </authorList>
    </citation>
    <scope>NUCLEOTIDE SEQUENCE [LARGE SCALE GENOMIC DNA]</scope>
    <source>
        <strain evidence="2 3">EAF2021</strain>
    </source>
</reference>
<dbReference type="Proteomes" id="UP001470230">
    <property type="component" value="Unassembled WGS sequence"/>
</dbReference>
<protein>
    <recommendedName>
        <fullName evidence="4">HNH nuclease domain-containing protein</fullName>
    </recommendedName>
</protein>
<evidence type="ECO:0000313" key="2">
    <source>
        <dbReference type="EMBL" id="KAK8837684.1"/>
    </source>
</evidence>
<evidence type="ECO:0008006" key="4">
    <source>
        <dbReference type="Google" id="ProtNLM"/>
    </source>
</evidence>
<dbReference type="EMBL" id="JAPFFF010000058">
    <property type="protein sequence ID" value="KAK8837684.1"/>
    <property type="molecule type" value="Genomic_DNA"/>
</dbReference>
<name>A0ABR2GUS7_9EUKA</name>
<evidence type="ECO:0000256" key="1">
    <source>
        <dbReference type="SAM" id="MobiDB-lite"/>
    </source>
</evidence>